<feature type="compositionally biased region" description="Pro residues" evidence="1">
    <location>
        <begin position="200"/>
        <end position="210"/>
    </location>
</feature>
<accession>A0A7R9JSF0</accession>
<name>A0A7R9JSF0_TIMGE</name>
<protein>
    <submittedName>
        <fullName evidence="2">Uncharacterized protein</fullName>
    </submittedName>
</protein>
<feature type="region of interest" description="Disordered" evidence="1">
    <location>
        <begin position="107"/>
        <end position="246"/>
    </location>
</feature>
<feature type="compositionally biased region" description="Polar residues" evidence="1">
    <location>
        <begin position="177"/>
        <end position="187"/>
    </location>
</feature>
<feature type="compositionally biased region" description="Low complexity" evidence="1">
    <location>
        <begin position="214"/>
        <end position="226"/>
    </location>
</feature>
<reference evidence="2" key="1">
    <citation type="submission" date="2020-11" db="EMBL/GenBank/DDBJ databases">
        <authorList>
            <person name="Tran Van P."/>
        </authorList>
    </citation>
    <scope>NUCLEOTIDE SEQUENCE</scope>
</reference>
<gene>
    <name evidence="2" type="ORF">TGEB3V08_LOCUS2628</name>
</gene>
<feature type="compositionally biased region" description="Basic and acidic residues" evidence="1">
    <location>
        <begin position="150"/>
        <end position="175"/>
    </location>
</feature>
<dbReference type="AlphaFoldDB" id="A0A7R9JSF0"/>
<feature type="compositionally biased region" description="Basic and acidic residues" evidence="1">
    <location>
        <begin position="107"/>
        <end position="123"/>
    </location>
</feature>
<organism evidence="2">
    <name type="scientific">Timema genevievae</name>
    <name type="common">Walking stick</name>
    <dbReference type="NCBI Taxonomy" id="629358"/>
    <lineage>
        <taxon>Eukaryota</taxon>
        <taxon>Metazoa</taxon>
        <taxon>Ecdysozoa</taxon>
        <taxon>Arthropoda</taxon>
        <taxon>Hexapoda</taxon>
        <taxon>Insecta</taxon>
        <taxon>Pterygota</taxon>
        <taxon>Neoptera</taxon>
        <taxon>Polyneoptera</taxon>
        <taxon>Phasmatodea</taxon>
        <taxon>Timematodea</taxon>
        <taxon>Timematoidea</taxon>
        <taxon>Timematidae</taxon>
        <taxon>Timema</taxon>
    </lineage>
</organism>
<feature type="compositionally biased region" description="Low complexity" evidence="1">
    <location>
        <begin position="236"/>
        <end position="246"/>
    </location>
</feature>
<evidence type="ECO:0000256" key="1">
    <source>
        <dbReference type="SAM" id="MobiDB-lite"/>
    </source>
</evidence>
<dbReference type="EMBL" id="OE839784">
    <property type="protein sequence ID" value="CAD7588582.1"/>
    <property type="molecule type" value="Genomic_DNA"/>
</dbReference>
<sequence>MPPPPPPTQLMPPQVGNIDRSLANHRIPARLMTLLHITVVCGPPSDPTDIIIFQKRLVPERIFGMVSGSVINYFRKTTPSTPDQDSNLDIPIIGGLAYYKSSALDHTATEEGDKRPAEAEVNPKRQKGNSGFSTEEEQQQELNRQQQQSQREREEQEGRIRDFQPRGGSGRDRPSFNHYSSKPQMYNANLPFHMHGMNVYPPPPPPPPPGGSGNQQPQQGPPQGLLQPPPPPPPSMHQQQYPYYNPPGQYQQYPYWMLPQ</sequence>
<evidence type="ECO:0000313" key="2">
    <source>
        <dbReference type="EMBL" id="CAD7588582.1"/>
    </source>
</evidence>
<proteinExistence type="predicted"/>
<feature type="compositionally biased region" description="Low complexity" evidence="1">
    <location>
        <begin position="140"/>
        <end position="149"/>
    </location>
</feature>